<keyword evidence="2" id="KW-1185">Reference proteome</keyword>
<dbReference type="AlphaFoldDB" id="A0A3M7PCD5"/>
<gene>
    <name evidence="1" type="ORF">BpHYR1_039493</name>
</gene>
<proteinExistence type="predicted"/>
<evidence type="ECO:0000313" key="2">
    <source>
        <dbReference type="Proteomes" id="UP000276133"/>
    </source>
</evidence>
<name>A0A3M7PCD5_BRAPC</name>
<evidence type="ECO:0000313" key="1">
    <source>
        <dbReference type="EMBL" id="RMZ96718.1"/>
    </source>
</evidence>
<dbReference type="Proteomes" id="UP000276133">
    <property type="component" value="Unassembled WGS sequence"/>
</dbReference>
<sequence>MKNEQFKIILITKYLMYICCFFNSLQQKRINFLSNNFSFVQQKFIKLPGHLSSFYTRPCKKMYIGRNRNKMRCIL</sequence>
<comment type="caution">
    <text evidence="1">The sequence shown here is derived from an EMBL/GenBank/DDBJ whole genome shotgun (WGS) entry which is preliminary data.</text>
</comment>
<dbReference type="EMBL" id="REGN01011950">
    <property type="protein sequence ID" value="RMZ96718.1"/>
    <property type="molecule type" value="Genomic_DNA"/>
</dbReference>
<reference evidence="1 2" key="1">
    <citation type="journal article" date="2018" name="Sci. Rep.">
        <title>Genomic signatures of local adaptation to the degree of environmental predictability in rotifers.</title>
        <authorList>
            <person name="Franch-Gras L."/>
            <person name="Hahn C."/>
            <person name="Garcia-Roger E.M."/>
            <person name="Carmona M.J."/>
            <person name="Serra M."/>
            <person name="Gomez A."/>
        </authorList>
    </citation>
    <scope>NUCLEOTIDE SEQUENCE [LARGE SCALE GENOMIC DNA]</scope>
    <source>
        <strain evidence="1">HYR1</strain>
    </source>
</reference>
<organism evidence="1 2">
    <name type="scientific">Brachionus plicatilis</name>
    <name type="common">Marine rotifer</name>
    <name type="synonym">Brachionus muelleri</name>
    <dbReference type="NCBI Taxonomy" id="10195"/>
    <lineage>
        <taxon>Eukaryota</taxon>
        <taxon>Metazoa</taxon>
        <taxon>Spiralia</taxon>
        <taxon>Gnathifera</taxon>
        <taxon>Rotifera</taxon>
        <taxon>Eurotatoria</taxon>
        <taxon>Monogononta</taxon>
        <taxon>Pseudotrocha</taxon>
        <taxon>Ploima</taxon>
        <taxon>Brachionidae</taxon>
        <taxon>Brachionus</taxon>
    </lineage>
</organism>
<protein>
    <submittedName>
        <fullName evidence="1">Uncharacterized protein</fullName>
    </submittedName>
</protein>
<accession>A0A3M7PCD5</accession>